<evidence type="ECO:0000256" key="1">
    <source>
        <dbReference type="ARBA" id="ARBA00022857"/>
    </source>
</evidence>
<dbReference type="EMBL" id="BAAAUX010000004">
    <property type="protein sequence ID" value="GAA2777720.1"/>
    <property type="molecule type" value="Genomic_DNA"/>
</dbReference>
<dbReference type="InterPro" id="IPR013149">
    <property type="entry name" value="ADH-like_C"/>
</dbReference>
<keyword evidence="5" id="KW-1185">Reference proteome</keyword>
<dbReference type="PROSITE" id="PS01162">
    <property type="entry name" value="QOR_ZETA_CRYSTAL"/>
    <property type="match status" value="1"/>
</dbReference>
<gene>
    <name evidence="4" type="ORF">GCM10010470_08510</name>
</gene>
<dbReference type="Gene3D" id="3.40.50.720">
    <property type="entry name" value="NAD(P)-binding Rossmann-like Domain"/>
    <property type="match status" value="1"/>
</dbReference>
<evidence type="ECO:0000256" key="2">
    <source>
        <dbReference type="ARBA" id="ARBA00023002"/>
    </source>
</evidence>
<dbReference type="SMART" id="SM00829">
    <property type="entry name" value="PKS_ER"/>
    <property type="match status" value="1"/>
</dbReference>
<dbReference type="PANTHER" id="PTHR48106:SF13">
    <property type="entry name" value="QUINONE OXIDOREDUCTASE-RELATED"/>
    <property type="match status" value="1"/>
</dbReference>
<evidence type="ECO:0000259" key="3">
    <source>
        <dbReference type="SMART" id="SM00829"/>
    </source>
</evidence>
<dbReference type="InterPro" id="IPR036291">
    <property type="entry name" value="NAD(P)-bd_dom_sf"/>
</dbReference>
<dbReference type="Pfam" id="PF00107">
    <property type="entry name" value="ADH_zinc_N"/>
    <property type="match status" value="1"/>
</dbReference>
<organism evidence="4 5">
    <name type="scientific">Saccharopolyspora taberi</name>
    <dbReference type="NCBI Taxonomy" id="60895"/>
    <lineage>
        <taxon>Bacteria</taxon>
        <taxon>Bacillati</taxon>
        <taxon>Actinomycetota</taxon>
        <taxon>Actinomycetes</taxon>
        <taxon>Pseudonocardiales</taxon>
        <taxon>Pseudonocardiaceae</taxon>
        <taxon>Saccharopolyspora</taxon>
    </lineage>
</organism>
<dbReference type="SUPFAM" id="SSF51735">
    <property type="entry name" value="NAD(P)-binding Rossmann-fold domains"/>
    <property type="match status" value="1"/>
</dbReference>
<dbReference type="InterPro" id="IPR013154">
    <property type="entry name" value="ADH-like_N"/>
</dbReference>
<dbReference type="RefSeq" id="WP_344678045.1">
    <property type="nucleotide sequence ID" value="NZ_BAAAUX010000004.1"/>
</dbReference>
<feature type="domain" description="Enoyl reductase (ER)" evidence="3">
    <location>
        <begin position="10"/>
        <end position="305"/>
    </location>
</feature>
<sequence>MRHVRFHEHGGPDVLRIEDAPVPRPGSGEVLIRVRSAGVTPPLLAQLRGAAQVPACPGGDIAGEVVELGADVRGFEVGELVAGLVMSGAFAEYASVPAFLLSTVPDGLGAAEAMVVARGGLVALGVLRAARLSPSESALVTAAAGGVGHLAVQLARVLGASRVVAAVGSPDKKDLVAELGADEVVCYDEDWGAPVDVVADGVGGDVLRSGVDALAPFGRLVSFSAPGGQIEVNSLRAEVRSVIGFAMGRLAGARPELVERMRGELWSAVAGGRLRPVVHEEFPLADAAEAVRVVAERRNLGKVAIRP</sequence>
<name>A0ABN3V479_9PSEU</name>
<dbReference type="Proteomes" id="UP001500979">
    <property type="component" value="Unassembled WGS sequence"/>
</dbReference>
<evidence type="ECO:0000313" key="4">
    <source>
        <dbReference type="EMBL" id="GAA2777720.1"/>
    </source>
</evidence>
<dbReference type="SUPFAM" id="SSF50129">
    <property type="entry name" value="GroES-like"/>
    <property type="match status" value="1"/>
</dbReference>
<keyword evidence="2" id="KW-0560">Oxidoreductase</keyword>
<evidence type="ECO:0000313" key="5">
    <source>
        <dbReference type="Proteomes" id="UP001500979"/>
    </source>
</evidence>
<dbReference type="PANTHER" id="PTHR48106">
    <property type="entry name" value="QUINONE OXIDOREDUCTASE PIG3-RELATED"/>
    <property type="match status" value="1"/>
</dbReference>
<comment type="caution">
    <text evidence="4">The sequence shown here is derived from an EMBL/GenBank/DDBJ whole genome shotgun (WGS) entry which is preliminary data.</text>
</comment>
<keyword evidence="1" id="KW-0521">NADP</keyword>
<reference evidence="4 5" key="1">
    <citation type="journal article" date="2019" name="Int. J. Syst. Evol. Microbiol.">
        <title>The Global Catalogue of Microorganisms (GCM) 10K type strain sequencing project: providing services to taxonomists for standard genome sequencing and annotation.</title>
        <authorList>
            <consortium name="The Broad Institute Genomics Platform"/>
            <consortium name="The Broad Institute Genome Sequencing Center for Infectious Disease"/>
            <person name="Wu L."/>
            <person name="Ma J."/>
        </authorList>
    </citation>
    <scope>NUCLEOTIDE SEQUENCE [LARGE SCALE GENOMIC DNA]</scope>
    <source>
        <strain evidence="4 5">JCM 9383</strain>
    </source>
</reference>
<dbReference type="Gene3D" id="3.90.180.10">
    <property type="entry name" value="Medium-chain alcohol dehydrogenases, catalytic domain"/>
    <property type="match status" value="1"/>
</dbReference>
<dbReference type="InterPro" id="IPR011032">
    <property type="entry name" value="GroES-like_sf"/>
</dbReference>
<dbReference type="InterPro" id="IPR020843">
    <property type="entry name" value="ER"/>
</dbReference>
<accession>A0ABN3V479</accession>
<protein>
    <submittedName>
        <fullName evidence="4">Zinc-binding dehydrogenase</fullName>
    </submittedName>
</protein>
<proteinExistence type="predicted"/>
<dbReference type="InterPro" id="IPR002364">
    <property type="entry name" value="Quin_OxRdtase/zeta-crystal_CS"/>
</dbReference>
<dbReference type="Pfam" id="PF08240">
    <property type="entry name" value="ADH_N"/>
    <property type="match status" value="1"/>
</dbReference>